<reference evidence="7" key="2">
    <citation type="submission" date="2015-11" db="UniProtKB">
        <authorList>
            <consortium name="Ensembl"/>
        </authorList>
    </citation>
    <scope>IDENTIFICATION</scope>
    <source>
        <strain evidence="7">Tuebingen</strain>
    </source>
</reference>
<evidence type="ECO:0000256" key="2">
    <source>
        <dbReference type="ARBA" id="ARBA00009565"/>
    </source>
</evidence>
<reference evidence="9" key="3">
    <citation type="submission" date="2025-04" db="UniProtKB">
        <authorList>
            <consortium name="RefSeq"/>
        </authorList>
    </citation>
    <scope>IDENTIFICATION</scope>
    <source>
        <strain evidence="9">Tuebingen</strain>
    </source>
</reference>
<dbReference type="GO" id="GO:0016020">
    <property type="term" value="C:membrane"/>
    <property type="evidence" value="ECO:0007669"/>
    <property type="project" value="UniProtKB-SubCell"/>
</dbReference>
<feature type="transmembrane region" description="Helical" evidence="6">
    <location>
        <begin position="222"/>
        <end position="244"/>
    </location>
</feature>
<evidence type="ECO:0000256" key="3">
    <source>
        <dbReference type="ARBA" id="ARBA00022692"/>
    </source>
</evidence>
<dbReference type="OMA" id="CYGPVCF"/>
<keyword evidence="8" id="KW-1185">Reference proteome</keyword>
<feature type="transmembrane region" description="Helical" evidence="6">
    <location>
        <begin position="56"/>
        <end position="80"/>
    </location>
</feature>
<evidence type="ECO:0000256" key="4">
    <source>
        <dbReference type="ARBA" id="ARBA00022989"/>
    </source>
</evidence>
<dbReference type="ZFIN" id="ZDB-GENE-080829-13">
    <property type="gene designation" value="tmem176l.3a"/>
</dbReference>
<dbReference type="EMBL" id="BX323793">
    <property type="status" value="NOT_ANNOTATED_CDS"/>
    <property type="molecule type" value="Genomic_DNA"/>
</dbReference>
<organism evidence="7">
    <name type="scientific">Danio rerio</name>
    <name type="common">Zebrafish</name>
    <name type="synonym">Brachydanio rerio</name>
    <dbReference type="NCBI Taxonomy" id="7955"/>
    <lineage>
        <taxon>Eukaryota</taxon>
        <taxon>Metazoa</taxon>
        <taxon>Chordata</taxon>
        <taxon>Craniata</taxon>
        <taxon>Vertebrata</taxon>
        <taxon>Euteleostomi</taxon>
        <taxon>Actinopterygii</taxon>
        <taxon>Neopterygii</taxon>
        <taxon>Teleostei</taxon>
        <taxon>Ostariophysi</taxon>
        <taxon>Cypriniformes</taxon>
        <taxon>Danionidae</taxon>
        <taxon>Danioninae</taxon>
        <taxon>Danio</taxon>
    </lineage>
</organism>
<feature type="transmembrane region" description="Helical" evidence="6">
    <location>
        <begin position="100"/>
        <end position="118"/>
    </location>
</feature>
<dbReference type="OrthoDB" id="8951938at2759"/>
<feature type="transmembrane region" description="Helical" evidence="6">
    <location>
        <begin position="174"/>
        <end position="192"/>
    </location>
</feature>
<dbReference type="GeneTree" id="ENSGT00940000163727"/>
<dbReference type="Pfam" id="PF04103">
    <property type="entry name" value="CD20"/>
    <property type="match status" value="1"/>
</dbReference>
<dbReference type="InterPro" id="IPR030417">
    <property type="entry name" value="MS4A"/>
</dbReference>
<dbReference type="CTD" id="101887158"/>
<dbReference type="AlphaFoldDB" id="A0A8M3AII8"/>
<dbReference type="STRING" id="7955.ENSDARP00000137040"/>
<sequence>MSVTVSHGEGTMIITVSSNPKSKWPMLCQILGSLCYGPVCFVPEDMRETLSSTQRVFGIVQIIFAILNLMLGCFGLIFSFKSCDLFYSSNTFGGQCNDVRVLFILQLIVAISFCAMTAKSWCKRATPAKLVEDTKSETQRVGICTQSYSYFKSCNMTFAGTQDLKDKLTGTHKALGIVQIVVGVMNITVGFFGFGSSFLIGGVFLVIGIMCVLAVKFPSQRLLVILVFLNIVSAAMAISAVVLYSLDLAMGNNFSCYENYGYYSPNNGFRGNSFDNCLYYRNLSKIILGGLDIMMIMLSVLQLCVTISFCVLTGKVLCNKSEDGEILEDPELKKGLLEDAIATIA</sequence>
<dbReference type="Ensembl" id="ENSDART00000158341.2">
    <property type="protein sequence ID" value="ENSDARP00000137040.1"/>
    <property type="gene ID" value="ENSDARG00000098387.2"/>
</dbReference>
<protein>
    <submittedName>
        <fullName evidence="7">Transmembrane protein 176l.3a</fullName>
    </submittedName>
    <submittedName>
        <fullName evidence="9">Uncharacterized protein tmem176l.3a</fullName>
    </submittedName>
</protein>
<evidence type="ECO:0000313" key="7">
    <source>
        <dbReference type="Ensembl" id="ENSDARP00000137040"/>
    </source>
</evidence>
<comment type="subcellular location">
    <subcellularLocation>
        <location evidence="1">Membrane</location>
        <topology evidence="1">Multi-pass membrane protein</topology>
    </subcellularLocation>
</comment>
<evidence type="ECO:0000313" key="8">
    <source>
        <dbReference type="Proteomes" id="UP000000437"/>
    </source>
</evidence>
<evidence type="ECO:0000256" key="1">
    <source>
        <dbReference type="ARBA" id="ARBA00004141"/>
    </source>
</evidence>
<dbReference type="RefSeq" id="XP_073782830.1">
    <property type="nucleotide sequence ID" value="XM_073926729.1"/>
</dbReference>
<dbReference type="PaxDb" id="7955-ENSDARP00000114190"/>
<name>A0A8M3AII8_DANRE</name>
<dbReference type="Bgee" id="ENSDARG00000098387">
    <property type="expression patterns" value="Expressed in pharyngeal gill and 23 other cell types or tissues"/>
</dbReference>
<accession>A0A8M3AII8</accession>
<dbReference type="RefSeq" id="XP_009290937.1">
    <property type="nucleotide sequence ID" value="XM_009292662.4"/>
</dbReference>
<accession>A0A0R4IN69</accession>
<gene>
    <name evidence="7 9 10" type="primary">tmem176l.3a</name>
</gene>
<dbReference type="Proteomes" id="UP000000437">
    <property type="component" value="Chromosome 16"/>
</dbReference>
<dbReference type="PANTHER" id="PTHR23320:SF125">
    <property type="entry name" value="TRANSMEMBRANE PROTEIN 176L.1-RELATED"/>
    <property type="match status" value="1"/>
</dbReference>
<dbReference type="GeneID" id="101887158"/>
<evidence type="ECO:0000313" key="10">
    <source>
        <dbReference type="ZFIN" id="ZDB-GENE-080829-13"/>
    </source>
</evidence>
<proteinExistence type="inferred from homology"/>
<reference evidence="7 8" key="1">
    <citation type="journal article" date="2013" name="Nature">
        <title>The zebrafish reference genome sequence and its relationship to the human genome.</title>
        <authorList>
            <consortium name="Genome Reference Consortium Zebrafish"/>
            <person name="Howe K."/>
            <person name="Clark M.D."/>
            <person name="Torroja C.F."/>
            <person name="Torrance J."/>
            <person name="Berthelot C."/>
            <person name="Muffato M."/>
            <person name="Collins J.E."/>
            <person name="Humphray S."/>
            <person name="McLaren K."/>
            <person name="Matthews L."/>
            <person name="McLaren S."/>
            <person name="Sealy I."/>
            <person name="Caccamo M."/>
            <person name="Churcher C."/>
            <person name="Scott C."/>
            <person name="Barrett J.C."/>
            <person name="Koch R."/>
            <person name="Rauch G.J."/>
            <person name="White S."/>
            <person name="Chow W."/>
            <person name="Kilian B."/>
            <person name="Quintais L.T."/>
            <person name="Guerra-Assuncao J.A."/>
            <person name="Zhou Y."/>
            <person name="Gu Y."/>
            <person name="Yen J."/>
            <person name="Vogel J.H."/>
            <person name="Eyre T."/>
            <person name="Redmond S."/>
            <person name="Banerjee R."/>
            <person name="Chi J."/>
            <person name="Fu B."/>
            <person name="Langley E."/>
            <person name="Maguire S.F."/>
            <person name="Laird G.K."/>
            <person name="Lloyd D."/>
            <person name="Kenyon E."/>
            <person name="Donaldson S."/>
            <person name="Sehra H."/>
            <person name="Almeida-King J."/>
            <person name="Loveland J."/>
            <person name="Trevanion S."/>
            <person name="Jones M."/>
            <person name="Quail M."/>
            <person name="Willey D."/>
            <person name="Hunt A."/>
            <person name="Burton J."/>
            <person name="Sims S."/>
            <person name="McLay K."/>
            <person name="Plumb B."/>
            <person name="Davis J."/>
            <person name="Clee C."/>
            <person name="Oliver K."/>
            <person name="Clark R."/>
            <person name="Riddle C."/>
            <person name="Elliot D."/>
            <person name="Eliott D."/>
            <person name="Threadgold G."/>
            <person name="Harden G."/>
            <person name="Ware D."/>
            <person name="Begum S."/>
            <person name="Mortimore B."/>
            <person name="Mortimer B."/>
            <person name="Kerry G."/>
            <person name="Heath P."/>
            <person name="Phillimore B."/>
            <person name="Tracey A."/>
            <person name="Corby N."/>
            <person name="Dunn M."/>
            <person name="Johnson C."/>
            <person name="Wood J."/>
            <person name="Clark S."/>
            <person name="Pelan S."/>
            <person name="Griffiths G."/>
            <person name="Smith M."/>
            <person name="Glithero R."/>
            <person name="Howden P."/>
            <person name="Barker N."/>
            <person name="Lloyd C."/>
            <person name="Stevens C."/>
            <person name="Harley J."/>
            <person name="Holt K."/>
            <person name="Panagiotidis G."/>
            <person name="Lovell J."/>
            <person name="Beasley H."/>
            <person name="Henderson C."/>
            <person name="Gordon D."/>
            <person name="Auger K."/>
            <person name="Wright D."/>
            <person name="Collins J."/>
            <person name="Raisen C."/>
            <person name="Dyer L."/>
            <person name="Leung K."/>
            <person name="Robertson L."/>
            <person name="Ambridge K."/>
            <person name="Leongamornlert D."/>
            <person name="McGuire S."/>
            <person name="Gilderthorp R."/>
            <person name="Griffiths C."/>
            <person name="Manthravadi D."/>
            <person name="Nichol S."/>
            <person name="Barker G."/>
            <person name="Whitehead S."/>
            <person name="Kay M."/>
            <person name="Brown J."/>
            <person name="Murnane C."/>
            <person name="Gray E."/>
            <person name="Humphries M."/>
            <person name="Sycamore N."/>
            <person name="Barker D."/>
            <person name="Saunders D."/>
            <person name="Wallis J."/>
            <person name="Babbage A."/>
            <person name="Hammond S."/>
            <person name="Mashreghi-Mohammadi M."/>
            <person name="Barr L."/>
            <person name="Martin S."/>
            <person name="Wray P."/>
            <person name="Ellington A."/>
            <person name="Matthews N."/>
            <person name="Ellwood M."/>
            <person name="Woodmansey R."/>
            <person name="Clark G."/>
            <person name="Cooper J."/>
            <person name="Cooper J."/>
            <person name="Tromans A."/>
            <person name="Grafham D."/>
            <person name="Skuce C."/>
            <person name="Pandian R."/>
            <person name="Andrews R."/>
            <person name="Harrison E."/>
            <person name="Kimberley A."/>
            <person name="Garnett J."/>
            <person name="Fosker N."/>
            <person name="Hall R."/>
            <person name="Garner P."/>
            <person name="Kelly D."/>
            <person name="Bird C."/>
            <person name="Palmer S."/>
            <person name="Gehring I."/>
            <person name="Berger A."/>
            <person name="Dooley C.M."/>
            <person name="Ersan-Urun Z."/>
            <person name="Eser C."/>
            <person name="Geiger H."/>
            <person name="Geisler M."/>
            <person name="Karotki L."/>
            <person name="Kirn A."/>
            <person name="Konantz J."/>
            <person name="Konantz M."/>
            <person name="Oberlander M."/>
            <person name="Rudolph-Geiger S."/>
            <person name="Teucke M."/>
            <person name="Lanz C."/>
            <person name="Raddatz G."/>
            <person name="Osoegawa K."/>
            <person name="Zhu B."/>
            <person name="Rapp A."/>
            <person name="Widaa S."/>
            <person name="Langford C."/>
            <person name="Yang F."/>
            <person name="Schuster S.C."/>
            <person name="Carter N.P."/>
            <person name="Harrow J."/>
            <person name="Ning Z."/>
            <person name="Herrero J."/>
            <person name="Searle S.M."/>
            <person name="Enright A."/>
            <person name="Geisler R."/>
            <person name="Plasterk R.H."/>
            <person name="Lee C."/>
            <person name="Westerfield M."/>
            <person name="de Jong P.J."/>
            <person name="Zon L.I."/>
            <person name="Postlethwait J.H."/>
            <person name="Nusslein-Volhard C."/>
            <person name="Hubbard T.J."/>
            <person name="Roest Crollius H."/>
            <person name="Rogers J."/>
            <person name="Stemple D.L."/>
        </authorList>
    </citation>
    <scope>NUCLEOTIDE SEQUENCE [LARGE SCALE GENOMIC DNA]</scope>
    <source>
        <strain evidence="7">Tuebingen</strain>
    </source>
</reference>
<keyword evidence="5 6" id="KW-0472">Membrane</keyword>
<evidence type="ECO:0000256" key="6">
    <source>
        <dbReference type="SAM" id="Phobius"/>
    </source>
</evidence>
<keyword evidence="4 6" id="KW-1133">Transmembrane helix</keyword>
<feature type="transmembrane region" description="Helical" evidence="6">
    <location>
        <begin position="198"/>
        <end position="215"/>
    </location>
</feature>
<keyword evidence="3 6" id="KW-0812">Transmembrane</keyword>
<feature type="transmembrane region" description="Helical" evidence="6">
    <location>
        <begin position="286"/>
        <end position="312"/>
    </location>
</feature>
<evidence type="ECO:0000313" key="9">
    <source>
        <dbReference type="RefSeq" id="XP_009290937.1"/>
    </source>
</evidence>
<comment type="similarity">
    <text evidence="2">Belongs to the MS4A family.</text>
</comment>
<dbReference type="AGR" id="ZFIN:ZDB-GENE-080829-13"/>
<dbReference type="InterPro" id="IPR007237">
    <property type="entry name" value="CD20-like"/>
</dbReference>
<dbReference type="PANTHER" id="PTHR23320">
    <property type="entry name" value="MEMBRANE-SPANNING 4-DOMAINS SUBFAMILY A MS4A -RELATED"/>
    <property type="match status" value="1"/>
</dbReference>
<evidence type="ECO:0000256" key="5">
    <source>
        <dbReference type="ARBA" id="ARBA00023136"/>
    </source>
</evidence>